<dbReference type="InterPro" id="IPR022170">
    <property type="entry name" value="MUL1-like"/>
</dbReference>
<accession>A0A9D1SAD6</accession>
<keyword evidence="10 12" id="KW-1133">Transmembrane helix</keyword>
<keyword evidence="7" id="KW-0863">Zinc-finger</keyword>
<evidence type="ECO:0000256" key="1">
    <source>
        <dbReference type="ARBA" id="ARBA00000900"/>
    </source>
</evidence>
<evidence type="ECO:0000256" key="5">
    <source>
        <dbReference type="ARBA" id="ARBA00022692"/>
    </source>
</evidence>
<comment type="catalytic activity">
    <reaction evidence="1">
        <text>S-ubiquitinyl-[E2 ubiquitin-conjugating enzyme]-L-cysteine + [acceptor protein]-L-lysine = [E2 ubiquitin-conjugating enzyme]-L-cysteine + N(6)-ubiquitinyl-[acceptor protein]-L-lysine.</text>
        <dbReference type="EC" id="2.3.2.27"/>
    </reaction>
</comment>
<keyword evidence="8" id="KW-0833">Ubl conjugation pathway</keyword>
<evidence type="ECO:0000256" key="11">
    <source>
        <dbReference type="ARBA" id="ARBA00023136"/>
    </source>
</evidence>
<dbReference type="Proteomes" id="UP000824093">
    <property type="component" value="Unassembled WGS sequence"/>
</dbReference>
<comment type="subcellular location">
    <subcellularLocation>
        <location evidence="2">Membrane</location>
        <topology evidence="2">Multi-pass membrane protein</topology>
    </subcellularLocation>
</comment>
<evidence type="ECO:0000256" key="12">
    <source>
        <dbReference type="SAM" id="Phobius"/>
    </source>
</evidence>
<dbReference type="GO" id="GO:0016020">
    <property type="term" value="C:membrane"/>
    <property type="evidence" value="ECO:0007669"/>
    <property type="project" value="UniProtKB-SubCell"/>
</dbReference>
<evidence type="ECO:0000256" key="6">
    <source>
        <dbReference type="ARBA" id="ARBA00022723"/>
    </source>
</evidence>
<evidence type="ECO:0000313" key="14">
    <source>
        <dbReference type="EMBL" id="HIU52313.1"/>
    </source>
</evidence>
<protein>
    <recommendedName>
        <fullName evidence="3">RING-type E3 ubiquitin transferase</fullName>
        <ecNumber evidence="3">2.3.2.27</ecNumber>
    </recommendedName>
</protein>
<reference evidence="14" key="2">
    <citation type="journal article" date="2021" name="PeerJ">
        <title>Extensive microbial diversity within the chicken gut microbiome revealed by metagenomics and culture.</title>
        <authorList>
            <person name="Gilroy R."/>
            <person name="Ravi A."/>
            <person name="Getino M."/>
            <person name="Pursley I."/>
            <person name="Horton D.L."/>
            <person name="Alikhan N.F."/>
            <person name="Baker D."/>
            <person name="Gharbi K."/>
            <person name="Hall N."/>
            <person name="Watson M."/>
            <person name="Adriaenssens E.M."/>
            <person name="Foster-Nyarko E."/>
            <person name="Jarju S."/>
            <person name="Secka A."/>
            <person name="Antonio M."/>
            <person name="Oren A."/>
            <person name="Chaudhuri R.R."/>
            <person name="La Ragione R."/>
            <person name="Hildebrand F."/>
            <person name="Pallen M.J."/>
        </authorList>
    </citation>
    <scope>NUCLEOTIDE SEQUENCE</scope>
    <source>
        <strain evidence="14">CHK195-15760</strain>
    </source>
</reference>
<evidence type="ECO:0000256" key="7">
    <source>
        <dbReference type="ARBA" id="ARBA00022771"/>
    </source>
</evidence>
<reference evidence="14" key="1">
    <citation type="submission" date="2020-10" db="EMBL/GenBank/DDBJ databases">
        <authorList>
            <person name="Gilroy R."/>
        </authorList>
    </citation>
    <scope>NUCLEOTIDE SEQUENCE</scope>
    <source>
        <strain evidence="14">CHK195-15760</strain>
    </source>
</reference>
<sequence>QTKTISDLNDMFKQMDSNGLGNEYREYVELKGIVKSDDLVDTPFSNKKVVYCDSTLSQVTEVRKQYRDSNGYMQTRVTKRENVISNEKSSQEIYLKDNSSQDIITLEINATGCKLDIPRTFDRFEPKENLGNYRYFRSFSWNRYGAETLGFKMTEKTINANQNLYVIGEAFRIGDQIHIGKPQDNKRPFIVTTKSEEDLINRSTQNAIFTLIGGIVLIGIGIVMLISTLMK</sequence>
<name>A0A9D1SAD6_9FIRM</name>
<keyword evidence="9" id="KW-0862">Zinc</keyword>
<feature type="non-terminal residue" evidence="14">
    <location>
        <position position="1"/>
    </location>
</feature>
<evidence type="ECO:0000256" key="4">
    <source>
        <dbReference type="ARBA" id="ARBA00022679"/>
    </source>
</evidence>
<evidence type="ECO:0000313" key="15">
    <source>
        <dbReference type="Proteomes" id="UP000824093"/>
    </source>
</evidence>
<gene>
    <name evidence="14" type="ORF">IAB70_06865</name>
</gene>
<organism evidence="14 15">
    <name type="scientific">Candidatus Merdicola faecigallinarum</name>
    <dbReference type="NCBI Taxonomy" id="2840862"/>
    <lineage>
        <taxon>Bacteria</taxon>
        <taxon>Bacillati</taxon>
        <taxon>Bacillota</taxon>
        <taxon>Clostridia</taxon>
        <taxon>Candidatus Merdicola</taxon>
    </lineage>
</organism>
<dbReference type="EMBL" id="DVNH01000050">
    <property type="protein sequence ID" value="HIU52313.1"/>
    <property type="molecule type" value="Genomic_DNA"/>
</dbReference>
<evidence type="ECO:0000256" key="2">
    <source>
        <dbReference type="ARBA" id="ARBA00004141"/>
    </source>
</evidence>
<dbReference type="InterPro" id="IPR044231">
    <property type="entry name" value="SP1/SPL1"/>
</dbReference>
<dbReference type="PANTHER" id="PTHR47568:SF2">
    <property type="entry name" value="E3 UBIQUITIN-PROTEIN LIGASE SP1-RELATED"/>
    <property type="match status" value="1"/>
</dbReference>
<dbReference type="AlphaFoldDB" id="A0A9D1SAD6"/>
<evidence type="ECO:0000256" key="9">
    <source>
        <dbReference type="ARBA" id="ARBA00022833"/>
    </source>
</evidence>
<dbReference type="PANTHER" id="PTHR47568">
    <property type="match status" value="1"/>
</dbReference>
<dbReference type="GO" id="GO:0061630">
    <property type="term" value="F:ubiquitin protein ligase activity"/>
    <property type="evidence" value="ECO:0007669"/>
    <property type="project" value="UniProtKB-EC"/>
</dbReference>
<evidence type="ECO:0000259" key="13">
    <source>
        <dbReference type="Pfam" id="PF12483"/>
    </source>
</evidence>
<keyword evidence="6" id="KW-0479">Metal-binding</keyword>
<keyword evidence="4" id="KW-0808">Transferase</keyword>
<evidence type="ECO:0000256" key="10">
    <source>
        <dbReference type="ARBA" id="ARBA00022989"/>
    </source>
</evidence>
<dbReference type="Pfam" id="PF12483">
    <property type="entry name" value="GIDE"/>
    <property type="match status" value="1"/>
</dbReference>
<comment type="caution">
    <text evidence="14">The sequence shown here is derived from an EMBL/GenBank/DDBJ whole genome shotgun (WGS) entry which is preliminary data.</text>
</comment>
<evidence type="ECO:0000256" key="3">
    <source>
        <dbReference type="ARBA" id="ARBA00012483"/>
    </source>
</evidence>
<dbReference type="GO" id="GO:0016567">
    <property type="term" value="P:protein ubiquitination"/>
    <property type="evidence" value="ECO:0007669"/>
    <property type="project" value="InterPro"/>
</dbReference>
<proteinExistence type="predicted"/>
<keyword evidence="5 12" id="KW-0812">Transmembrane</keyword>
<feature type="transmembrane region" description="Helical" evidence="12">
    <location>
        <begin position="207"/>
        <end position="230"/>
    </location>
</feature>
<dbReference type="EC" id="2.3.2.27" evidence="3"/>
<dbReference type="GO" id="GO:0008270">
    <property type="term" value="F:zinc ion binding"/>
    <property type="evidence" value="ECO:0007669"/>
    <property type="project" value="UniProtKB-KW"/>
</dbReference>
<evidence type="ECO:0000256" key="8">
    <source>
        <dbReference type="ARBA" id="ARBA00022786"/>
    </source>
</evidence>
<keyword evidence="11 12" id="KW-0472">Membrane</keyword>
<feature type="domain" description="E3 Ubiquitin ligase MUL1-like" evidence="13">
    <location>
        <begin position="65"/>
        <end position="221"/>
    </location>
</feature>